<keyword evidence="5 8" id="KW-1133">Transmembrane helix</keyword>
<dbReference type="InterPro" id="IPR005331">
    <property type="entry name" value="Sulfotransferase"/>
</dbReference>
<dbReference type="Gene3D" id="3.40.50.300">
    <property type="entry name" value="P-loop containing nucleotide triphosphate hydrolases"/>
    <property type="match status" value="1"/>
</dbReference>
<evidence type="ECO:0000256" key="7">
    <source>
        <dbReference type="ARBA" id="ARBA00023180"/>
    </source>
</evidence>
<evidence type="ECO:0000256" key="1">
    <source>
        <dbReference type="ARBA" id="ARBA00004167"/>
    </source>
</evidence>
<evidence type="ECO:0000256" key="2">
    <source>
        <dbReference type="ARBA" id="ARBA00010109"/>
    </source>
</evidence>
<dbReference type="AlphaFoldDB" id="G7Y7D3"/>
<feature type="transmembrane region" description="Helical" evidence="8">
    <location>
        <begin position="242"/>
        <end position="260"/>
    </location>
</feature>
<comment type="similarity">
    <text evidence="2 8">Belongs to the sulfotransferase 6 family.</text>
</comment>
<evidence type="ECO:0000256" key="5">
    <source>
        <dbReference type="ARBA" id="ARBA00022989"/>
    </source>
</evidence>
<keyword evidence="6 8" id="KW-0472">Membrane</keyword>
<dbReference type="GO" id="GO:0016020">
    <property type="term" value="C:membrane"/>
    <property type="evidence" value="ECO:0007669"/>
    <property type="project" value="UniProtKB-SubCell"/>
</dbReference>
<dbReference type="PANTHER" id="PTHR12812:SF0">
    <property type="entry name" value="HEPARAN-SULFATE 6-O-SULFOTRANSFERASE"/>
    <property type="match status" value="1"/>
</dbReference>
<evidence type="ECO:0000256" key="4">
    <source>
        <dbReference type="ARBA" id="ARBA00022692"/>
    </source>
</evidence>
<dbReference type="InterPro" id="IPR027417">
    <property type="entry name" value="P-loop_NTPase"/>
</dbReference>
<dbReference type="GO" id="GO:0017095">
    <property type="term" value="F:heparan sulfate 6-sulfotransferase activity"/>
    <property type="evidence" value="ECO:0007669"/>
    <property type="project" value="TreeGrafter"/>
</dbReference>
<accession>G7Y7D3</accession>
<dbReference type="PANTHER" id="PTHR12812">
    <property type="entry name" value="HEPARAN SULFATE 6-O-SULFOTRANSFERASE 3"/>
    <property type="match status" value="1"/>
</dbReference>
<keyword evidence="7" id="KW-0325">Glycoprotein</keyword>
<keyword evidence="10" id="KW-1185">Reference proteome</keyword>
<evidence type="ECO:0000313" key="9">
    <source>
        <dbReference type="EMBL" id="GAA48868.1"/>
    </source>
</evidence>
<reference key="2">
    <citation type="submission" date="2011-10" db="EMBL/GenBank/DDBJ databases">
        <title>The genome and transcriptome sequence of Clonorchis sinensis provide insights into the carcinogenic liver fluke.</title>
        <authorList>
            <person name="Wang X."/>
            <person name="Huang Y."/>
            <person name="Chen W."/>
            <person name="Liu H."/>
            <person name="Guo L."/>
            <person name="Chen Y."/>
            <person name="Luo F."/>
            <person name="Zhou W."/>
            <person name="Sun J."/>
            <person name="Mao Q."/>
            <person name="Liang P."/>
            <person name="Zhou C."/>
            <person name="Tian Y."/>
            <person name="Men J."/>
            <person name="Lv X."/>
            <person name="Huang L."/>
            <person name="Zhou J."/>
            <person name="Hu Y."/>
            <person name="Li R."/>
            <person name="Zhang F."/>
            <person name="Lei H."/>
            <person name="Li X."/>
            <person name="Hu X."/>
            <person name="Liang C."/>
            <person name="Xu J."/>
            <person name="Wu Z."/>
            <person name="Yu X."/>
        </authorList>
    </citation>
    <scope>NUCLEOTIDE SEQUENCE</scope>
    <source>
        <strain>Henan</strain>
    </source>
</reference>
<keyword evidence="8" id="KW-0735">Signal-anchor</keyword>
<proteinExistence type="inferred from homology"/>
<keyword evidence="3 8" id="KW-0808">Transferase</keyword>
<gene>
    <name evidence="9" type="ORF">CLF_102150</name>
</gene>
<comment type="catalytic activity">
    <reaction evidence="8">
        <text>alpha-D-glucosaminyl-[heparan sulfate](n) + 3'-phosphoadenylyl sulfate = 6-sulfo-alpha-D-glucosaminyl-[heparan sulfate](n) + adenosine 3',5'-bisphosphate + H(+)</text>
        <dbReference type="Rhea" id="RHEA:56604"/>
        <dbReference type="Rhea" id="RHEA-COMP:9830"/>
        <dbReference type="Rhea" id="RHEA-COMP:14621"/>
        <dbReference type="ChEBI" id="CHEBI:15378"/>
        <dbReference type="ChEBI" id="CHEBI:58339"/>
        <dbReference type="ChEBI" id="CHEBI:58343"/>
        <dbReference type="ChEBI" id="CHEBI:58388"/>
        <dbReference type="ChEBI" id="CHEBI:140604"/>
    </reaction>
</comment>
<evidence type="ECO:0000313" key="10">
    <source>
        <dbReference type="Proteomes" id="UP000008909"/>
    </source>
</evidence>
<sequence>MHLYRGSPISNDSNRLSLLVKAGDNRSRTLPPEKLVSVVRVSQFPRNSVDSLPFRVSKLNVLLIRTWHLFNTDDSPSYYHDLVGSFIVKKGREVDGGKLNASPLQSFRNVYAPPPTPIQAIRTESPTRTPLTSISSQIFHRLKPGADNRVSCCSALVTFLYGFFDHPATNILALHLTSIHEETPTLCLHLPRTYLHLLFISASVTLPSVEWPSQVSYHNGIALDMGLCRIGCLPSCQLRRKYYFLFALSIFVLLFLYYTLREAVVSDPTSYNGIHFLSAATQNTKNDTTAIVHPLHSSLQQSVLVFLHIQKTGGSLIERRLVKDGLRNQSCLCIPRFRRCECRTKSGNTWIVSRFSTGWICGLHADLTEYTECVQDRLTELDGTTVQRRFIYFTLLRNPVDRFLSEWLHVRRGATWHGAKLHCDGRPPDNRAYRPCYTLPEFRGNSTQVWVRGHPTWTGVDLDTFVKCKYNLALNRQTRMLANLRGLGCYRHLLEWNMPRSHFQTTVPQRALLHSANYNLATFLRTFGLSDYLAYTQYLYQRSLRITFNRLFVANESSERLSHAYHVRRNMSDSQLQLIRDANGLDQMLYDFVRRLFTLRITWHVARDSSISVHHKRPLLTLWRGRNFLGLEDILLDTNNRNYFRRQFTIQLIRLLKRQGSSSPSMEELSHEQSSWDQVLLRHFGEFDSSSISY</sequence>
<dbReference type="EMBL" id="DF142915">
    <property type="protein sequence ID" value="GAA48868.1"/>
    <property type="molecule type" value="Genomic_DNA"/>
</dbReference>
<reference evidence="9" key="1">
    <citation type="journal article" date="2011" name="Genome Biol.">
        <title>The draft genome of the carcinogenic human liver fluke Clonorchis sinensis.</title>
        <authorList>
            <person name="Wang X."/>
            <person name="Chen W."/>
            <person name="Huang Y."/>
            <person name="Sun J."/>
            <person name="Men J."/>
            <person name="Liu H."/>
            <person name="Luo F."/>
            <person name="Guo L."/>
            <person name="Lv X."/>
            <person name="Deng C."/>
            <person name="Zhou C."/>
            <person name="Fan Y."/>
            <person name="Li X."/>
            <person name="Huang L."/>
            <person name="Hu Y."/>
            <person name="Liang C."/>
            <person name="Hu X."/>
            <person name="Xu J."/>
            <person name="Yu X."/>
        </authorList>
    </citation>
    <scope>NUCLEOTIDE SEQUENCE [LARGE SCALE GENOMIC DNA]</scope>
    <source>
        <strain evidence="9">Henan</strain>
    </source>
</reference>
<dbReference type="InterPro" id="IPR010635">
    <property type="entry name" value="Heparan_SO4-6-sulfoTrfase"/>
</dbReference>
<protein>
    <recommendedName>
        <fullName evidence="8">Heparan-sulfate 6-O-sulfotransferase</fullName>
        <ecNumber evidence="8">2.8.2.-</ecNumber>
    </recommendedName>
</protein>
<name>G7Y7D3_CLOSI</name>
<evidence type="ECO:0000256" key="3">
    <source>
        <dbReference type="ARBA" id="ARBA00022679"/>
    </source>
</evidence>
<dbReference type="EC" id="2.8.2.-" evidence="8"/>
<keyword evidence="4 8" id="KW-0812">Transmembrane</keyword>
<comment type="subcellular location">
    <subcellularLocation>
        <location evidence="1">Membrane</location>
        <topology evidence="1">Single-pass membrane protein</topology>
    </subcellularLocation>
    <subcellularLocation>
        <location evidence="8">Membrane</location>
        <topology evidence="8">Single-pass type II membrane protein</topology>
    </subcellularLocation>
</comment>
<comment type="function">
    <text evidence="8">6-O-sulfation enzyme which catalyzes the transfer of sulfate from 3'-phosphoadenosine 5'-phosphosulfate (PAPS) to position 6 of the N-sulfoglucosamine residue (GlcNS) of heparan sulfate.</text>
</comment>
<dbReference type="Proteomes" id="UP000008909">
    <property type="component" value="Unassembled WGS sequence"/>
</dbReference>
<evidence type="ECO:0000256" key="6">
    <source>
        <dbReference type="ARBA" id="ARBA00023136"/>
    </source>
</evidence>
<evidence type="ECO:0000256" key="8">
    <source>
        <dbReference type="RuleBase" id="RU364122"/>
    </source>
</evidence>
<dbReference type="Pfam" id="PF03567">
    <property type="entry name" value="Sulfotransfer_2"/>
    <property type="match status" value="1"/>
</dbReference>
<organism evidence="9 10">
    <name type="scientific">Clonorchis sinensis</name>
    <name type="common">Chinese liver fluke</name>
    <dbReference type="NCBI Taxonomy" id="79923"/>
    <lineage>
        <taxon>Eukaryota</taxon>
        <taxon>Metazoa</taxon>
        <taxon>Spiralia</taxon>
        <taxon>Lophotrochozoa</taxon>
        <taxon>Platyhelminthes</taxon>
        <taxon>Trematoda</taxon>
        <taxon>Digenea</taxon>
        <taxon>Opisthorchiida</taxon>
        <taxon>Opisthorchiata</taxon>
        <taxon>Opisthorchiidae</taxon>
        <taxon>Clonorchis</taxon>
    </lineage>
</organism>